<accession>A0ABQ2BE67</accession>
<comment type="caution">
    <text evidence="2">The sequence shown here is derived from an EMBL/GenBank/DDBJ whole genome shotgun (WGS) entry which is preliminary data.</text>
</comment>
<dbReference type="CDD" id="cd18738">
    <property type="entry name" value="PIN_VapC4-5_FitB-like"/>
    <property type="match status" value="1"/>
</dbReference>
<evidence type="ECO:0000259" key="1">
    <source>
        <dbReference type="Pfam" id="PF01850"/>
    </source>
</evidence>
<dbReference type="InterPro" id="IPR002716">
    <property type="entry name" value="PIN_dom"/>
</dbReference>
<evidence type="ECO:0000313" key="3">
    <source>
        <dbReference type="Proteomes" id="UP000645390"/>
    </source>
</evidence>
<protein>
    <recommendedName>
        <fullName evidence="1">PIN domain-containing protein</fullName>
    </recommendedName>
</protein>
<dbReference type="Pfam" id="PF01850">
    <property type="entry name" value="PIN"/>
    <property type="match status" value="1"/>
</dbReference>
<dbReference type="RefSeq" id="WP_188411497.1">
    <property type="nucleotide sequence ID" value="NZ_BMDJ01000001.1"/>
</dbReference>
<keyword evidence="3" id="KW-1185">Reference proteome</keyword>
<name>A0ABQ2BE67_9SPHI</name>
<proteinExistence type="predicted"/>
<dbReference type="Proteomes" id="UP000645390">
    <property type="component" value="Unassembled WGS sequence"/>
</dbReference>
<gene>
    <name evidence="2" type="ORF">GCM10008119_03090</name>
</gene>
<evidence type="ECO:0000313" key="2">
    <source>
        <dbReference type="EMBL" id="GGI22527.1"/>
    </source>
</evidence>
<dbReference type="EMBL" id="BMDJ01000001">
    <property type="protein sequence ID" value="GGI22527.1"/>
    <property type="molecule type" value="Genomic_DNA"/>
</dbReference>
<organism evidence="2 3">
    <name type="scientific">Pedobacter mendelii</name>
    <dbReference type="NCBI Taxonomy" id="1908240"/>
    <lineage>
        <taxon>Bacteria</taxon>
        <taxon>Pseudomonadati</taxon>
        <taxon>Bacteroidota</taxon>
        <taxon>Sphingobacteriia</taxon>
        <taxon>Sphingobacteriales</taxon>
        <taxon>Sphingobacteriaceae</taxon>
        <taxon>Pedobacter</taxon>
    </lineage>
</organism>
<sequence>MDQRYLIDTSAVIKYLNSTFPLSGLRFMDVILDNECILSFISEIELQVWNPANEEDIDVYTDFIANSVIVGLEKEIIAETVRVRKFYGLKLPDALIAATCLVKNLTLIADNNKDFFKVPLLKCINPFTLNISSNE</sequence>
<feature type="domain" description="PIN" evidence="1">
    <location>
        <begin position="5"/>
        <end position="118"/>
    </location>
</feature>
<dbReference type="Gene3D" id="3.40.50.1010">
    <property type="entry name" value="5'-nuclease"/>
    <property type="match status" value="1"/>
</dbReference>
<dbReference type="SUPFAM" id="SSF88723">
    <property type="entry name" value="PIN domain-like"/>
    <property type="match status" value="1"/>
</dbReference>
<dbReference type="InterPro" id="IPR029060">
    <property type="entry name" value="PIN-like_dom_sf"/>
</dbReference>
<reference evidence="3" key="1">
    <citation type="journal article" date="2019" name="Int. J. Syst. Evol. Microbiol.">
        <title>The Global Catalogue of Microorganisms (GCM) 10K type strain sequencing project: providing services to taxonomists for standard genome sequencing and annotation.</title>
        <authorList>
            <consortium name="The Broad Institute Genomics Platform"/>
            <consortium name="The Broad Institute Genome Sequencing Center for Infectious Disease"/>
            <person name="Wu L."/>
            <person name="Ma J."/>
        </authorList>
    </citation>
    <scope>NUCLEOTIDE SEQUENCE [LARGE SCALE GENOMIC DNA]</scope>
    <source>
        <strain evidence="3">CCM 8939</strain>
    </source>
</reference>